<dbReference type="AlphaFoldDB" id="A0A445EAL9"/>
<dbReference type="Proteomes" id="UP000289738">
    <property type="component" value="Chromosome A02"/>
</dbReference>
<protein>
    <recommendedName>
        <fullName evidence="4">Endonuclease/exonuclease/phosphatase domain-containing protein</fullName>
    </recommendedName>
</protein>
<organism evidence="2 3">
    <name type="scientific">Arachis hypogaea</name>
    <name type="common">Peanut</name>
    <dbReference type="NCBI Taxonomy" id="3818"/>
    <lineage>
        <taxon>Eukaryota</taxon>
        <taxon>Viridiplantae</taxon>
        <taxon>Streptophyta</taxon>
        <taxon>Embryophyta</taxon>
        <taxon>Tracheophyta</taxon>
        <taxon>Spermatophyta</taxon>
        <taxon>Magnoliopsida</taxon>
        <taxon>eudicotyledons</taxon>
        <taxon>Gunneridae</taxon>
        <taxon>Pentapetalae</taxon>
        <taxon>rosids</taxon>
        <taxon>fabids</taxon>
        <taxon>Fabales</taxon>
        <taxon>Fabaceae</taxon>
        <taxon>Papilionoideae</taxon>
        <taxon>50 kb inversion clade</taxon>
        <taxon>dalbergioids sensu lato</taxon>
        <taxon>Dalbergieae</taxon>
        <taxon>Pterocarpus clade</taxon>
        <taxon>Arachis</taxon>
    </lineage>
</organism>
<comment type="caution">
    <text evidence="2">The sequence shown here is derived from an EMBL/GenBank/DDBJ whole genome shotgun (WGS) entry which is preliminary data.</text>
</comment>
<keyword evidence="3" id="KW-1185">Reference proteome</keyword>
<feature type="region of interest" description="Disordered" evidence="1">
    <location>
        <begin position="99"/>
        <end position="120"/>
    </location>
</feature>
<name>A0A445EAL9_ARAHY</name>
<dbReference type="EMBL" id="SDMP01000002">
    <property type="protein sequence ID" value="RYR72349.1"/>
    <property type="molecule type" value="Genomic_DNA"/>
</dbReference>
<sequence>METRARESIIKKGLCLLWNEIYNIDIYFWCDNHIKARIDDRKGKIWEGNFIYGNPCFGRRKEQWRIITANNSNKGEPQLFIGDFNNILSQEKKIGLHPKPLNQISKEEDSHGSEIRGMEL</sequence>
<proteinExistence type="predicted"/>
<feature type="compositionally biased region" description="Basic and acidic residues" evidence="1">
    <location>
        <begin position="105"/>
        <end position="120"/>
    </location>
</feature>
<gene>
    <name evidence="2" type="ORF">Ahy_A02g006559</name>
</gene>
<evidence type="ECO:0000256" key="1">
    <source>
        <dbReference type="SAM" id="MobiDB-lite"/>
    </source>
</evidence>
<accession>A0A445EAL9</accession>
<evidence type="ECO:0000313" key="3">
    <source>
        <dbReference type="Proteomes" id="UP000289738"/>
    </source>
</evidence>
<evidence type="ECO:0000313" key="2">
    <source>
        <dbReference type="EMBL" id="RYR72349.1"/>
    </source>
</evidence>
<evidence type="ECO:0008006" key="4">
    <source>
        <dbReference type="Google" id="ProtNLM"/>
    </source>
</evidence>
<reference evidence="2 3" key="1">
    <citation type="submission" date="2019-01" db="EMBL/GenBank/DDBJ databases">
        <title>Sequencing of cultivated peanut Arachis hypogaea provides insights into genome evolution and oil improvement.</title>
        <authorList>
            <person name="Chen X."/>
        </authorList>
    </citation>
    <scope>NUCLEOTIDE SEQUENCE [LARGE SCALE GENOMIC DNA]</scope>
    <source>
        <strain evidence="3">cv. Fuhuasheng</strain>
        <tissue evidence="2">Leaves</tissue>
    </source>
</reference>